<protein>
    <submittedName>
        <fullName evidence="2">Uncharacterized protein</fullName>
    </submittedName>
</protein>
<proteinExistence type="predicted"/>
<name>A0A3B0XID3_9ZZZZ</name>
<feature type="region of interest" description="Disordered" evidence="1">
    <location>
        <begin position="1"/>
        <end position="25"/>
    </location>
</feature>
<feature type="non-terminal residue" evidence="2">
    <location>
        <position position="25"/>
    </location>
</feature>
<evidence type="ECO:0000313" key="2">
    <source>
        <dbReference type="EMBL" id="VAW56356.1"/>
    </source>
</evidence>
<dbReference type="EMBL" id="UOFF01000217">
    <property type="protein sequence ID" value="VAW56356.1"/>
    <property type="molecule type" value="Genomic_DNA"/>
</dbReference>
<dbReference type="AlphaFoldDB" id="A0A3B0XID3"/>
<sequence length="25" mass="2734">MVNNVEIQGPFTIAVNDNSDTGLRE</sequence>
<gene>
    <name evidence="2" type="ORF">MNBD_GAMMA07-50</name>
</gene>
<accession>A0A3B0XID3</accession>
<reference evidence="2" key="1">
    <citation type="submission" date="2018-06" db="EMBL/GenBank/DDBJ databases">
        <authorList>
            <person name="Zhirakovskaya E."/>
        </authorList>
    </citation>
    <scope>NUCLEOTIDE SEQUENCE</scope>
</reference>
<evidence type="ECO:0000256" key="1">
    <source>
        <dbReference type="SAM" id="MobiDB-lite"/>
    </source>
</evidence>
<organism evidence="2">
    <name type="scientific">hydrothermal vent metagenome</name>
    <dbReference type="NCBI Taxonomy" id="652676"/>
    <lineage>
        <taxon>unclassified sequences</taxon>
        <taxon>metagenomes</taxon>
        <taxon>ecological metagenomes</taxon>
    </lineage>
</organism>
<feature type="compositionally biased region" description="Polar residues" evidence="1">
    <location>
        <begin position="15"/>
        <end position="25"/>
    </location>
</feature>